<dbReference type="Proteomes" id="UP000287651">
    <property type="component" value="Unassembled WGS sequence"/>
</dbReference>
<evidence type="ECO:0000313" key="2">
    <source>
        <dbReference type="Proteomes" id="UP000287651"/>
    </source>
</evidence>
<protein>
    <submittedName>
        <fullName evidence="1">Uncharacterized protein</fullName>
    </submittedName>
</protein>
<sequence>MHTTRYRVPYRTEIISIRQYGLIDVLQEENENIREKVREQHNQMHFIKMHLSVGLAYLAIQWPPFVFHLHFLHADLCLLSFGLQKKNVKKQKQELKNLRNSYTDLQCEAFMARPA</sequence>
<dbReference type="AlphaFoldDB" id="A0A427AW37"/>
<comment type="caution">
    <text evidence="1">The sequence shown here is derived from an EMBL/GenBank/DDBJ whole genome shotgun (WGS) entry which is preliminary data.</text>
</comment>
<organism evidence="1 2">
    <name type="scientific">Ensete ventricosum</name>
    <name type="common">Abyssinian banana</name>
    <name type="synonym">Musa ensete</name>
    <dbReference type="NCBI Taxonomy" id="4639"/>
    <lineage>
        <taxon>Eukaryota</taxon>
        <taxon>Viridiplantae</taxon>
        <taxon>Streptophyta</taxon>
        <taxon>Embryophyta</taxon>
        <taxon>Tracheophyta</taxon>
        <taxon>Spermatophyta</taxon>
        <taxon>Magnoliopsida</taxon>
        <taxon>Liliopsida</taxon>
        <taxon>Zingiberales</taxon>
        <taxon>Musaceae</taxon>
        <taxon>Ensete</taxon>
    </lineage>
</organism>
<name>A0A427AW37_ENSVE</name>
<dbReference type="EMBL" id="AMZH03001170">
    <property type="protein sequence ID" value="RRT80337.1"/>
    <property type="molecule type" value="Genomic_DNA"/>
</dbReference>
<evidence type="ECO:0000313" key="1">
    <source>
        <dbReference type="EMBL" id="RRT80337.1"/>
    </source>
</evidence>
<gene>
    <name evidence="1" type="ORF">B296_00017805</name>
</gene>
<proteinExistence type="predicted"/>
<reference evidence="1 2" key="1">
    <citation type="journal article" date="2014" name="Agronomy (Basel)">
        <title>A Draft Genome Sequence for Ensete ventricosum, the Drought-Tolerant Tree Against Hunger.</title>
        <authorList>
            <person name="Harrison J."/>
            <person name="Moore K.A."/>
            <person name="Paszkiewicz K."/>
            <person name="Jones T."/>
            <person name="Grant M."/>
            <person name="Ambacheew D."/>
            <person name="Muzemil S."/>
            <person name="Studholme D.J."/>
        </authorList>
    </citation>
    <scope>NUCLEOTIDE SEQUENCE [LARGE SCALE GENOMIC DNA]</scope>
</reference>
<accession>A0A427AW37</accession>